<dbReference type="PROSITE" id="PS50096">
    <property type="entry name" value="IQ"/>
    <property type="match status" value="1"/>
</dbReference>
<dbReference type="InterPro" id="IPR037695">
    <property type="entry name" value="IQUB"/>
</dbReference>
<reference evidence="3 4" key="1">
    <citation type="journal article" date="2018" name="Sci. Rep.">
        <title>Genomic signatures of local adaptation to the degree of environmental predictability in rotifers.</title>
        <authorList>
            <person name="Franch-Gras L."/>
            <person name="Hahn C."/>
            <person name="Garcia-Roger E.M."/>
            <person name="Carmona M.J."/>
            <person name="Serra M."/>
            <person name="Gomez A."/>
        </authorList>
    </citation>
    <scope>NUCLEOTIDE SEQUENCE [LARGE SCALE GENOMIC DNA]</scope>
    <source>
        <strain evidence="3">HYR1</strain>
    </source>
</reference>
<name>A0A3M7P5Q7_BRAPC</name>
<dbReference type="Pfam" id="PF00612">
    <property type="entry name" value="IQ"/>
    <property type="match status" value="1"/>
</dbReference>
<dbReference type="InterPro" id="IPR029071">
    <property type="entry name" value="Ubiquitin-like_domsf"/>
</dbReference>
<dbReference type="OrthoDB" id="10265862at2759"/>
<dbReference type="InterPro" id="IPR057887">
    <property type="entry name" value="IQUB_helical"/>
</dbReference>
<dbReference type="PANTHER" id="PTHR21074">
    <property type="entry name" value="IQ AND UBIQUITIN-LIKE DOMAIN-CONTAINING PROTEIN"/>
    <property type="match status" value="1"/>
</dbReference>
<dbReference type="GO" id="GO:0030317">
    <property type="term" value="P:flagellated sperm motility"/>
    <property type="evidence" value="ECO:0007669"/>
    <property type="project" value="TreeGrafter"/>
</dbReference>
<dbReference type="Proteomes" id="UP000276133">
    <property type="component" value="Unassembled WGS sequence"/>
</dbReference>
<evidence type="ECO:0000256" key="1">
    <source>
        <dbReference type="SAM" id="MobiDB-lite"/>
    </source>
</evidence>
<dbReference type="AlphaFoldDB" id="A0A3M7P5Q7"/>
<dbReference type="PANTHER" id="PTHR21074:SF0">
    <property type="entry name" value="IQ AND UBIQUITIN-LIKE DOMAIN-CONTAINING PROTEIN"/>
    <property type="match status" value="1"/>
</dbReference>
<dbReference type="SMART" id="SM00015">
    <property type="entry name" value="IQ"/>
    <property type="match status" value="1"/>
</dbReference>
<proteinExistence type="predicted"/>
<dbReference type="SUPFAM" id="SSF54236">
    <property type="entry name" value="Ubiquitin-like"/>
    <property type="match status" value="1"/>
</dbReference>
<gene>
    <name evidence="3" type="ORF">BpHYR1_040768</name>
</gene>
<sequence>MSEEKDLKEINTSARPQIDAETSTNIQNQPKNEDQNNSSSKEPNATVKFLLFPINQIVTFAYPISIQVKDLKEKISAELKMEPNNLKFSLPNEKQTLLDEDLKKLSEYGAEENGIFQIKVESVDQETFPLKPYEPKENFQSPDVITVQVDLGNDQLKEIIVEIERASNRKPFLGGYRNRQTSLEYLNASTQTKRPQKLDTGVQKLCRDTQTIVSNHVKLQTRQDMSTQMTKPGVFISRIEDRLLTPKPYQTAEQRLVIIEKNVIIIQKYFRRWLAKRKFTSLKLAFEQRIKWEKDKENQRVKDIESRRQNDINRRLKPRTRDDFEILYAALEKWRSEEIEKINATKTGAARKAALAMLVDQEAELIATIERYKIEANKENKDRNIQILLEKMSQPKIWKAKNGSVTELDTPYNIRARELKDIFNSLNMNFLTQDERLDVLLTLKHTVKEHDCKLTQEIIALIDREADLLMRGIKEENLVGLRKRIVSLFLQYIKSPQFNPAAARHLKVPQDINEKIESFYCSTCQRYLPSTEFQISSSSSKVGKCRSCRNLENLALKRVDFTKFKFMLARIQQDEQSYSSNSRICFLLTERDIQYMFETIWNSQSILSSNNDIYQLHFVRWKKEEEWS</sequence>
<dbReference type="GO" id="GO:0060271">
    <property type="term" value="P:cilium assembly"/>
    <property type="evidence" value="ECO:0007669"/>
    <property type="project" value="TreeGrafter"/>
</dbReference>
<evidence type="ECO:0000313" key="3">
    <source>
        <dbReference type="EMBL" id="RMZ94353.1"/>
    </source>
</evidence>
<keyword evidence="4" id="KW-1185">Reference proteome</keyword>
<evidence type="ECO:0000313" key="4">
    <source>
        <dbReference type="Proteomes" id="UP000276133"/>
    </source>
</evidence>
<dbReference type="GO" id="GO:0031514">
    <property type="term" value="C:motile cilium"/>
    <property type="evidence" value="ECO:0007669"/>
    <property type="project" value="TreeGrafter"/>
</dbReference>
<comment type="caution">
    <text evidence="3">The sequence shown here is derived from an EMBL/GenBank/DDBJ whole genome shotgun (WGS) entry which is preliminary data.</text>
</comment>
<feature type="non-terminal residue" evidence="3">
    <location>
        <position position="628"/>
    </location>
</feature>
<feature type="region of interest" description="Disordered" evidence="1">
    <location>
        <begin position="1"/>
        <end position="42"/>
    </location>
</feature>
<dbReference type="Pfam" id="PF25805">
    <property type="entry name" value="IQUB"/>
    <property type="match status" value="1"/>
</dbReference>
<dbReference type="STRING" id="10195.A0A3M7P5Q7"/>
<feature type="compositionally biased region" description="Polar residues" evidence="1">
    <location>
        <begin position="10"/>
        <end position="42"/>
    </location>
</feature>
<dbReference type="EMBL" id="REGN01013115">
    <property type="protein sequence ID" value="RMZ94353.1"/>
    <property type="molecule type" value="Genomic_DNA"/>
</dbReference>
<dbReference type="InterPro" id="IPR000048">
    <property type="entry name" value="IQ_motif_EF-hand-BS"/>
</dbReference>
<organism evidence="3 4">
    <name type="scientific">Brachionus plicatilis</name>
    <name type="common">Marine rotifer</name>
    <name type="synonym">Brachionus muelleri</name>
    <dbReference type="NCBI Taxonomy" id="10195"/>
    <lineage>
        <taxon>Eukaryota</taxon>
        <taxon>Metazoa</taxon>
        <taxon>Spiralia</taxon>
        <taxon>Gnathifera</taxon>
        <taxon>Rotifera</taxon>
        <taxon>Eurotatoria</taxon>
        <taxon>Monogononta</taxon>
        <taxon>Pseudotrocha</taxon>
        <taxon>Ploima</taxon>
        <taxon>Brachionidae</taxon>
        <taxon>Brachionus</taxon>
    </lineage>
</organism>
<dbReference type="GO" id="GO:0001669">
    <property type="term" value="C:acrosomal vesicle"/>
    <property type="evidence" value="ECO:0007669"/>
    <property type="project" value="TreeGrafter"/>
</dbReference>
<feature type="domain" description="IQ motif and ubiquitin-like" evidence="2">
    <location>
        <begin position="378"/>
        <end position="514"/>
    </location>
</feature>
<protein>
    <submittedName>
        <fullName evidence="3">IQ and ubiquitin-like domain-containing</fullName>
    </submittedName>
</protein>
<evidence type="ECO:0000259" key="2">
    <source>
        <dbReference type="Pfam" id="PF25805"/>
    </source>
</evidence>
<accession>A0A3M7P5Q7</accession>